<keyword evidence="19" id="KW-1185">Reference proteome</keyword>
<feature type="domain" description="UvrD-like helicase C-terminal" evidence="17">
    <location>
        <begin position="301"/>
        <end position="611"/>
    </location>
</feature>
<comment type="catalytic activity">
    <reaction evidence="11">
        <text>Couples ATP hydrolysis with the unwinding of duplex DNA by translocating in the 3'-5' direction.</text>
        <dbReference type="EC" id="5.6.2.4"/>
    </reaction>
</comment>
<keyword evidence="2" id="KW-0540">Nuclease</keyword>
<evidence type="ECO:0000256" key="3">
    <source>
        <dbReference type="ARBA" id="ARBA00022741"/>
    </source>
</evidence>
<feature type="domain" description="UvrD-like helicase ATP-binding" evidence="16">
    <location>
        <begin position="10"/>
        <end position="301"/>
    </location>
</feature>
<keyword evidence="8 14" id="KW-0067">ATP-binding</keyword>
<dbReference type="RefSeq" id="WP_165133102.1">
    <property type="nucleotide sequence ID" value="NZ_CP049253.1"/>
</dbReference>
<dbReference type="InterPro" id="IPR014016">
    <property type="entry name" value="UvrD-like_ATP-bd"/>
</dbReference>
<feature type="region of interest" description="Disordered" evidence="15">
    <location>
        <begin position="927"/>
        <end position="948"/>
    </location>
</feature>
<keyword evidence="3 14" id="KW-0547">Nucleotide-binding</keyword>
<dbReference type="SUPFAM" id="SSF52540">
    <property type="entry name" value="P-loop containing nucleoside triphosphate hydrolases"/>
    <property type="match status" value="1"/>
</dbReference>
<evidence type="ECO:0000313" key="18">
    <source>
        <dbReference type="EMBL" id="MBP2437776.1"/>
    </source>
</evidence>
<accession>A0ABS4ZMU5</accession>
<sequence>MAHTSPENVAWDPEQKRVIDADPTQSAVVVGAAGSGKTSVITARTSRLIGGDAPQLSPEELMVLTPSRVSATRLRDHLGLAAGVATPGPLARSVGALAFHIVRSDAAARGEDAPQLLTGADQDRILAHIIEGDIADGRITWPAHLSVDVRRTRDFRSELRAFLDSAIELDVSSEELSALSGGEWSPVAQLLSEYADVVSQMRTSSRDAAELISEAERILRTRETVAGIDRLRTIMIDDAQELTRGGIALVRALRGRGVAVMAFGDPDIASGAFRGITPDLFSGLARDLGQMIVLTGQHRAGDELSWLSRSVTQSIGASAMVQHRLAPGPAPEQPTSLSVVRAASPHDEIDAIAWRLREWHLTGGVPWNDMAIIAHDTRQLVMLENELAAREVPTRAAGVARPLGTEPAVRQIVELVRLGTTPPEQWDDEALDRALRSSYGGFDGVALRRLRARLRHAEMATGGARPARELVREGFFHPVQFGLLDTPEGRSAERLATTLSGLGDMTREGATIHDLLWHAWDRARTIDGRRLSSHWHRLATSSGPLAAEATRALDGLVALFQAAKRSIERNPEQGPGPFIREILDSDVPEDTLSAPERAASVTLLTPANALATEFDAVVIAGLQDGVWPNLRPRGGLLGTWRLAEAVHALREGRVETETPPLIDRRREALHDELRLFVRAISRARARLLVTAVDDESSTPSPLFGFLPAAAASPHEDHPLTLRGLVAHHRRTLTTTDDLAQREHAAGQLRLLADAGVPGADPESWYGQRPPTTTAPLRDIEAGPVRISPSRIETFEECGLQWAISSLGGDTVTSPSAGLGTILHAALERVPDGGADELRRVVEERWGELDFETPWIARKERRRLDQYISRLDYYLSSVRSEGGRVIASEAPFRFAVAFDDGSVHTGDSIEAPRRAIVRGVIDRVEGYRRGGGDHMEARGTRPAPEPIAPLDDDATEAVVVADLKSGKFEQRTTDPSVASDAQLATYQIAVQEGLVPGADPGGMAGARLLVVSQTTSKSPYRVAHQHPLQGPSRDEFLARVVEAGRGMAASSFTAAVESHCEGARFAPVCRIHTIKAVSS</sequence>
<evidence type="ECO:0000256" key="5">
    <source>
        <dbReference type="ARBA" id="ARBA00022801"/>
    </source>
</evidence>
<dbReference type="InterPro" id="IPR013986">
    <property type="entry name" value="DExx_box_DNA_helicase_dom_sf"/>
</dbReference>
<keyword evidence="6 14" id="KW-0347">Helicase</keyword>
<organism evidence="18 19">
    <name type="scientific">Microbacterium amylolyticum</name>
    <dbReference type="NCBI Taxonomy" id="936337"/>
    <lineage>
        <taxon>Bacteria</taxon>
        <taxon>Bacillati</taxon>
        <taxon>Actinomycetota</taxon>
        <taxon>Actinomycetes</taxon>
        <taxon>Micrococcales</taxon>
        <taxon>Microbacteriaceae</taxon>
        <taxon>Microbacterium</taxon>
    </lineage>
</organism>
<dbReference type="PANTHER" id="PTHR11070:SF59">
    <property type="entry name" value="DNA 3'-5' HELICASE"/>
    <property type="match status" value="1"/>
</dbReference>
<evidence type="ECO:0000256" key="2">
    <source>
        <dbReference type="ARBA" id="ARBA00022722"/>
    </source>
</evidence>
<dbReference type="EMBL" id="JAGIOL010000001">
    <property type="protein sequence ID" value="MBP2437776.1"/>
    <property type="molecule type" value="Genomic_DNA"/>
</dbReference>
<keyword evidence="5 14" id="KW-0378">Hydrolase</keyword>
<dbReference type="PROSITE" id="PS51198">
    <property type="entry name" value="UVRD_HELICASE_ATP_BIND"/>
    <property type="match status" value="1"/>
</dbReference>
<protein>
    <recommendedName>
        <fullName evidence="12">DNA 3'-5' helicase</fullName>
        <ecNumber evidence="12">5.6.2.4</ecNumber>
    </recommendedName>
</protein>
<evidence type="ECO:0000313" key="19">
    <source>
        <dbReference type="Proteomes" id="UP001519362"/>
    </source>
</evidence>
<reference evidence="18 19" key="1">
    <citation type="submission" date="2021-03" db="EMBL/GenBank/DDBJ databases">
        <title>Sequencing the genomes of 1000 actinobacteria strains.</title>
        <authorList>
            <person name="Klenk H.-P."/>
        </authorList>
    </citation>
    <scope>NUCLEOTIDE SEQUENCE [LARGE SCALE GENOMIC DNA]</scope>
    <source>
        <strain evidence="18 19">DSM 24221</strain>
    </source>
</reference>
<comment type="catalytic activity">
    <reaction evidence="13">
        <text>ATP + H2O = ADP + phosphate + H(+)</text>
        <dbReference type="Rhea" id="RHEA:13065"/>
        <dbReference type="ChEBI" id="CHEBI:15377"/>
        <dbReference type="ChEBI" id="CHEBI:15378"/>
        <dbReference type="ChEBI" id="CHEBI:30616"/>
        <dbReference type="ChEBI" id="CHEBI:43474"/>
        <dbReference type="ChEBI" id="CHEBI:456216"/>
        <dbReference type="EC" id="5.6.2.4"/>
    </reaction>
</comment>
<evidence type="ECO:0000256" key="4">
    <source>
        <dbReference type="ARBA" id="ARBA00022763"/>
    </source>
</evidence>
<dbReference type="GO" id="GO:0004386">
    <property type="term" value="F:helicase activity"/>
    <property type="evidence" value="ECO:0007669"/>
    <property type="project" value="UniProtKB-KW"/>
</dbReference>
<dbReference type="Proteomes" id="UP001519362">
    <property type="component" value="Unassembled WGS sequence"/>
</dbReference>
<dbReference type="EC" id="5.6.2.4" evidence="12"/>
<keyword evidence="7" id="KW-0269">Exonuclease</keyword>
<evidence type="ECO:0000256" key="11">
    <source>
        <dbReference type="ARBA" id="ARBA00034617"/>
    </source>
</evidence>
<evidence type="ECO:0000256" key="15">
    <source>
        <dbReference type="SAM" id="MobiDB-lite"/>
    </source>
</evidence>
<evidence type="ECO:0000256" key="7">
    <source>
        <dbReference type="ARBA" id="ARBA00022839"/>
    </source>
</evidence>
<evidence type="ECO:0000256" key="6">
    <source>
        <dbReference type="ARBA" id="ARBA00022806"/>
    </source>
</evidence>
<evidence type="ECO:0000259" key="17">
    <source>
        <dbReference type="PROSITE" id="PS51217"/>
    </source>
</evidence>
<evidence type="ECO:0000256" key="9">
    <source>
        <dbReference type="ARBA" id="ARBA00023204"/>
    </source>
</evidence>
<name>A0ABS4ZMU5_9MICO</name>
<feature type="compositionally biased region" description="Basic and acidic residues" evidence="15">
    <location>
        <begin position="927"/>
        <end position="938"/>
    </location>
</feature>
<comment type="similarity">
    <text evidence="1">Belongs to the helicase family. UvrD subfamily.</text>
</comment>
<proteinExistence type="inferred from homology"/>
<dbReference type="InterPro" id="IPR014017">
    <property type="entry name" value="DNA_helicase_UvrD-like_C"/>
</dbReference>
<dbReference type="Gene3D" id="3.40.50.300">
    <property type="entry name" value="P-loop containing nucleotide triphosphate hydrolases"/>
    <property type="match status" value="3"/>
</dbReference>
<evidence type="ECO:0000256" key="10">
    <source>
        <dbReference type="ARBA" id="ARBA00023235"/>
    </source>
</evidence>
<keyword evidence="4" id="KW-0227">DNA damage</keyword>
<dbReference type="InterPro" id="IPR000212">
    <property type="entry name" value="DNA_helicase_UvrD/REP"/>
</dbReference>
<dbReference type="Pfam" id="PF00580">
    <property type="entry name" value="UvrD-helicase"/>
    <property type="match status" value="1"/>
</dbReference>
<evidence type="ECO:0000256" key="12">
    <source>
        <dbReference type="ARBA" id="ARBA00034808"/>
    </source>
</evidence>
<feature type="binding site" evidence="14">
    <location>
        <begin position="31"/>
        <end position="38"/>
    </location>
    <ligand>
        <name>ATP</name>
        <dbReference type="ChEBI" id="CHEBI:30616"/>
    </ligand>
</feature>
<evidence type="ECO:0000259" key="16">
    <source>
        <dbReference type="PROSITE" id="PS51198"/>
    </source>
</evidence>
<keyword evidence="10" id="KW-0413">Isomerase</keyword>
<evidence type="ECO:0000256" key="8">
    <source>
        <dbReference type="ARBA" id="ARBA00022840"/>
    </source>
</evidence>
<evidence type="ECO:0000256" key="14">
    <source>
        <dbReference type="PROSITE-ProRule" id="PRU00560"/>
    </source>
</evidence>
<gene>
    <name evidence="18" type="ORF">JOF34_002362</name>
</gene>
<dbReference type="InterPro" id="IPR027417">
    <property type="entry name" value="P-loop_NTPase"/>
</dbReference>
<dbReference type="Pfam" id="PF12705">
    <property type="entry name" value="PDDEXK_1"/>
    <property type="match status" value="2"/>
</dbReference>
<dbReference type="PANTHER" id="PTHR11070">
    <property type="entry name" value="UVRD / RECB / PCRA DNA HELICASE FAMILY MEMBER"/>
    <property type="match status" value="1"/>
</dbReference>
<dbReference type="InterPro" id="IPR038726">
    <property type="entry name" value="PDDEXK_AddAB-type"/>
</dbReference>
<evidence type="ECO:0000256" key="13">
    <source>
        <dbReference type="ARBA" id="ARBA00048988"/>
    </source>
</evidence>
<comment type="caution">
    <text evidence="18">The sequence shown here is derived from an EMBL/GenBank/DDBJ whole genome shotgun (WGS) entry which is preliminary data.</text>
</comment>
<keyword evidence="9" id="KW-0234">DNA repair</keyword>
<evidence type="ECO:0000256" key="1">
    <source>
        <dbReference type="ARBA" id="ARBA00009922"/>
    </source>
</evidence>
<dbReference type="Gene3D" id="1.10.10.160">
    <property type="match status" value="1"/>
</dbReference>
<dbReference type="PROSITE" id="PS51217">
    <property type="entry name" value="UVRD_HELICASE_CTER"/>
    <property type="match status" value="1"/>
</dbReference>